<keyword evidence="4" id="KW-1185">Reference proteome</keyword>
<feature type="coiled-coil region" evidence="1">
    <location>
        <begin position="663"/>
        <end position="690"/>
    </location>
</feature>
<keyword evidence="1" id="KW-0175">Coiled coil</keyword>
<comment type="caution">
    <text evidence="3">The sequence shown here is derived from an EMBL/GenBank/DDBJ whole genome shotgun (WGS) entry which is preliminary data.</text>
</comment>
<dbReference type="Pfam" id="PF20155">
    <property type="entry name" value="TMP_3"/>
    <property type="match status" value="1"/>
</dbReference>
<dbReference type="InterPro" id="IPR013491">
    <property type="entry name" value="Tape_meas_N"/>
</dbReference>
<dbReference type="AlphaFoldDB" id="A0A931CXW4"/>
<reference evidence="3" key="1">
    <citation type="submission" date="2020-07" db="EMBL/GenBank/DDBJ databases">
        <title>Pseudomonas chaetoceroseae sp. nov., a new member of the Pseudomonas oleovorans group isolated from a culture of Chaetoceros calcitrans.</title>
        <authorList>
            <person name="Girard L."/>
            <person name="Lood C."/>
            <person name="De Mot R."/>
            <person name="Baudart J."/>
        </authorList>
    </citation>
    <scope>NUCLEOTIDE SEQUENCE</scope>
    <source>
        <strain evidence="3">536</strain>
    </source>
</reference>
<dbReference type="NCBIfam" id="TIGR02675">
    <property type="entry name" value="tape_meas_nterm"/>
    <property type="match status" value="1"/>
</dbReference>
<evidence type="ECO:0000259" key="2">
    <source>
        <dbReference type="Pfam" id="PF20155"/>
    </source>
</evidence>
<dbReference type="Proteomes" id="UP000596932">
    <property type="component" value="Unassembled WGS sequence"/>
</dbReference>
<accession>A0A931CXW4</accession>
<proteinExistence type="predicted"/>
<feature type="domain" description="Tape measure protein N-terminal" evidence="2">
    <location>
        <begin position="245"/>
        <end position="433"/>
    </location>
</feature>
<evidence type="ECO:0000256" key="1">
    <source>
        <dbReference type="SAM" id="Coils"/>
    </source>
</evidence>
<feature type="coiled-coil region" evidence="1">
    <location>
        <begin position="78"/>
        <end position="112"/>
    </location>
</feature>
<organism evidence="3 4">
    <name type="scientific">Pseudomonas chaetocerotis</name>
    <dbReference type="NCBI Taxonomy" id="2758695"/>
    <lineage>
        <taxon>Bacteria</taxon>
        <taxon>Pseudomonadati</taxon>
        <taxon>Pseudomonadota</taxon>
        <taxon>Gammaproteobacteria</taxon>
        <taxon>Pseudomonadales</taxon>
        <taxon>Pseudomonadaceae</taxon>
        <taxon>Pseudomonas</taxon>
    </lineage>
</organism>
<dbReference type="EMBL" id="JACFYX010000008">
    <property type="protein sequence ID" value="MBG0835457.1"/>
    <property type="molecule type" value="Genomic_DNA"/>
</dbReference>
<protein>
    <submittedName>
        <fullName evidence="3">Tape measure protein</fullName>
    </submittedName>
</protein>
<dbReference type="RefSeq" id="WP_196474930.1">
    <property type="nucleotide sequence ID" value="NZ_JACFYX020000007.1"/>
</dbReference>
<evidence type="ECO:0000313" key="4">
    <source>
        <dbReference type="Proteomes" id="UP000596932"/>
    </source>
</evidence>
<evidence type="ECO:0000313" key="3">
    <source>
        <dbReference type="EMBL" id="MBG0835457.1"/>
    </source>
</evidence>
<gene>
    <name evidence="3" type="ORF">H3221_10075</name>
</gene>
<feature type="coiled-coil region" evidence="1">
    <location>
        <begin position="159"/>
        <end position="211"/>
    </location>
</feature>
<sequence>MTEVELRLTADTADATSAVGGFRKEYQELVKAIQKPLRQIDALQKTAENAKVASSAYFDAKRRVDELKRAIEQAGQPVRDLDRAYSQAQRTLASATREFDRQKAKVREQRAELKAAGVDVRNLATEQQRLQATLVGAMGKGQADAAVTRALDTFGINRLRALREQLVTLRSDYQRLSQSGQMAATERIAAENRYQAALNRTQQQIRELTSADGEAGGGGIAAITARIAAITAAAYSLQRVAGFYFNAADAMGELEDRMRNALPVQEQYERAQARLEDVSRRVRIPIAQVSELFLRSVGPLQELGFSAAQTTDLVGALSAGLVANSVKGEQAAAVINQFTKGLQTGVIRGDAFNAVLENSPALIDALQKGLGVTRAELIRMANAGELTADRVVTAFASQADALLGLADAMRVTGADAAGTFSQSIDKLIGSIDKITGASAAATEQLDKVSDAINDIADGKKQRALELLGNALIAGGRGLGTLLPGARALADVADGYRQFSDDSAAALEDLTDAEGLARTDAERIEEQRLADFRAYAGEFGKEQERLTNAFKTAVNDQVAAQNRANAKLKKAQDAQLETSKRYREALQKLGAGSAGPDSFSNASSLRVAARQALQAGDAEKAKKLAQQSLDMLMKLAEAGENTYGFEGFIKGLQGIEEAADKAILASAEAARKAEIEKVRELKKELEDLKNFKLTPNIDDDALAKEAEKMKRWAAMIGESFVIRPRTTAGADTGTGEWRAPMVLPGAGATGSSAVPVSAPVKPSGIVQDAATEAALPPVNAPIKPAGIRQDGANSWTNLPAAEVAITPKGVRQDGVNSFTNLPVVEVDVLPKGIRKDGQNSFTNLPVDADIVVQSVSAPEGEMPVVPALLRPVGPAPDVPPVPVESVVDEVSKAGVLQEFGAFIDQLRKSSIVPITLSMGQPPSAGAVPGFAGGGYTGPGGRLEPAGVVHRGEVVWSQLDVARAGGVAVVEAMRRGLRGYDMGGIVAPRAMPSIPSLAPALQEQLAGPVFPDLGRVVFEAGGQETTLYASAQDALNLRRLALKFSGSSRRK</sequence>
<name>A0A931CXW4_9PSED</name>